<evidence type="ECO:0000313" key="1">
    <source>
        <dbReference type="EMBL" id="KAG0534299.1"/>
    </source>
</evidence>
<accession>A0A921R5D5</accession>
<gene>
    <name evidence="1" type="ORF">BDA96_04G267700</name>
</gene>
<name>A0A921R5D5_SORBI</name>
<sequence length="37" mass="4279">MMGFWLIPMETPARLLWSTSFFRHKIAAMLASSSCFL</sequence>
<dbReference type="EMBL" id="CM027683">
    <property type="protein sequence ID" value="KAG0534299.1"/>
    <property type="molecule type" value="Genomic_DNA"/>
</dbReference>
<reference evidence="1" key="2">
    <citation type="submission" date="2020-10" db="EMBL/GenBank/DDBJ databases">
        <authorList>
            <person name="Cooper E.A."/>
            <person name="Brenton Z.W."/>
            <person name="Flinn B.S."/>
            <person name="Jenkins J."/>
            <person name="Shu S."/>
            <person name="Flowers D."/>
            <person name="Luo F."/>
            <person name="Wang Y."/>
            <person name="Xia P."/>
            <person name="Barry K."/>
            <person name="Daum C."/>
            <person name="Lipzen A."/>
            <person name="Yoshinaga Y."/>
            <person name="Schmutz J."/>
            <person name="Saski C."/>
            <person name="Vermerris W."/>
            <person name="Kresovich S."/>
        </authorList>
    </citation>
    <scope>NUCLEOTIDE SEQUENCE</scope>
</reference>
<dbReference type="Proteomes" id="UP000807115">
    <property type="component" value="Chromosome 4"/>
</dbReference>
<evidence type="ECO:0000313" key="2">
    <source>
        <dbReference type="Proteomes" id="UP000807115"/>
    </source>
</evidence>
<reference evidence="1" key="1">
    <citation type="journal article" date="2019" name="BMC Genomics">
        <title>A new reference genome for Sorghum bicolor reveals high levels of sequence similarity between sweet and grain genotypes: implications for the genetics of sugar metabolism.</title>
        <authorList>
            <person name="Cooper E.A."/>
            <person name="Brenton Z.W."/>
            <person name="Flinn B.S."/>
            <person name="Jenkins J."/>
            <person name="Shu S."/>
            <person name="Flowers D."/>
            <person name="Luo F."/>
            <person name="Wang Y."/>
            <person name="Xia P."/>
            <person name="Barry K."/>
            <person name="Daum C."/>
            <person name="Lipzen A."/>
            <person name="Yoshinaga Y."/>
            <person name="Schmutz J."/>
            <person name="Saski C."/>
            <person name="Vermerris W."/>
            <person name="Kresovich S."/>
        </authorList>
    </citation>
    <scope>NUCLEOTIDE SEQUENCE</scope>
</reference>
<organism evidence="1 2">
    <name type="scientific">Sorghum bicolor</name>
    <name type="common">Sorghum</name>
    <name type="synonym">Sorghum vulgare</name>
    <dbReference type="NCBI Taxonomy" id="4558"/>
    <lineage>
        <taxon>Eukaryota</taxon>
        <taxon>Viridiplantae</taxon>
        <taxon>Streptophyta</taxon>
        <taxon>Embryophyta</taxon>
        <taxon>Tracheophyta</taxon>
        <taxon>Spermatophyta</taxon>
        <taxon>Magnoliopsida</taxon>
        <taxon>Liliopsida</taxon>
        <taxon>Poales</taxon>
        <taxon>Poaceae</taxon>
        <taxon>PACMAD clade</taxon>
        <taxon>Panicoideae</taxon>
        <taxon>Andropogonodae</taxon>
        <taxon>Andropogoneae</taxon>
        <taxon>Sorghinae</taxon>
        <taxon>Sorghum</taxon>
    </lineage>
</organism>
<comment type="caution">
    <text evidence="1">The sequence shown here is derived from an EMBL/GenBank/DDBJ whole genome shotgun (WGS) entry which is preliminary data.</text>
</comment>
<proteinExistence type="predicted"/>
<protein>
    <submittedName>
        <fullName evidence="1">Uncharacterized protein</fullName>
    </submittedName>
</protein>
<dbReference type="AlphaFoldDB" id="A0A921R5D5"/>